<evidence type="ECO:0000313" key="1">
    <source>
        <dbReference type="EMBL" id="KAF7348085.1"/>
    </source>
</evidence>
<reference evidence="1" key="1">
    <citation type="submission" date="2020-05" db="EMBL/GenBank/DDBJ databases">
        <title>Mycena genomes resolve the evolution of fungal bioluminescence.</title>
        <authorList>
            <person name="Tsai I.J."/>
        </authorList>
    </citation>
    <scope>NUCLEOTIDE SEQUENCE</scope>
    <source>
        <strain evidence="1">160909Yilan</strain>
    </source>
</reference>
<dbReference type="Pfam" id="PF18759">
    <property type="entry name" value="Plavaka"/>
    <property type="match status" value="1"/>
</dbReference>
<proteinExistence type="predicted"/>
<dbReference type="AlphaFoldDB" id="A0A8H7CS11"/>
<gene>
    <name evidence="1" type="ORF">MSAN_01761100</name>
</gene>
<dbReference type="EMBL" id="JACAZH010000017">
    <property type="protein sequence ID" value="KAF7348085.1"/>
    <property type="molecule type" value="Genomic_DNA"/>
</dbReference>
<protein>
    <submittedName>
        <fullName evidence="1">Uncharacterized protein</fullName>
    </submittedName>
</protein>
<organism evidence="1 2">
    <name type="scientific">Mycena sanguinolenta</name>
    <dbReference type="NCBI Taxonomy" id="230812"/>
    <lineage>
        <taxon>Eukaryota</taxon>
        <taxon>Fungi</taxon>
        <taxon>Dikarya</taxon>
        <taxon>Basidiomycota</taxon>
        <taxon>Agaricomycotina</taxon>
        <taxon>Agaricomycetes</taxon>
        <taxon>Agaricomycetidae</taxon>
        <taxon>Agaricales</taxon>
        <taxon>Marasmiineae</taxon>
        <taxon>Mycenaceae</taxon>
        <taxon>Mycena</taxon>
    </lineage>
</organism>
<sequence>MSSGDGTTHFPLRNLERILEALDRLDEGVTVFSRACKNAGIKPVYQPFWEGLPYANIFRSITPDVLHQLYQGMVKHLIAWVKECCGEAEIDARCRRLPPNHNIRIFMKGISDLSRVTGREHDQISRFLLGIIIDIRLPNGLSSGRLHSAVRGLLDFVHLAQYPMHTDETLSLLDTALDQFHQNKDIFIELGVRNDFNLPKLHSCRHYVMYIKLYGTTDNYNTEYTERLHIDLAKDAYRSTNFKDEFPQMTLWLERKEKDCIVYERRQLMTKFPTRKSVRIANLIDDYGAKLFREALSRFIAQQNNPTLSAAQIDAEARYLRVPFNAVAVYHRLKFTTPDLYSGDASAHSIVDSVHVEPSRKMEDRRDLPGRFDTVLVNVKDGGLTGTDGGSNVNGATSTDSCQGIVLLKSASYFQSLRMLPRLSFCPA</sequence>
<dbReference type="OrthoDB" id="2576233at2759"/>
<dbReference type="InterPro" id="IPR041078">
    <property type="entry name" value="Plavaka"/>
</dbReference>
<accession>A0A8H7CS11</accession>
<name>A0A8H7CS11_9AGAR</name>
<keyword evidence="2" id="KW-1185">Reference proteome</keyword>
<comment type="caution">
    <text evidence="1">The sequence shown here is derived from an EMBL/GenBank/DDBJ whole genome shotgun (WGS) entry which is preliminary data.</text>
</comment>
<dbReference type="Proteomes" id="UP000623467">
    <property type="component" value="Unassembled WGS sequence"/>
</dbReference>
<evidence type="ECO:0000313" key="2">
    <source>
        <dbReference type="Proteomes" id="UP000623467"/>
    </source>
</evidence>